<dbReference type="Proteomes" id="UP001341840">
    <property type="component" value="Unassembled WGS sequence"/>
</dbReference>
<gene>
    <name evidence="1" type="ORF">PIB30_082686</name>
</gene>
<comment type="caution">
    <text evidence="1">The sequence shown here is derived from an EMBL/GenBank/DDBJ whole genome shotgun (WGS) entry which is preliminary data.</text>
</comment>
<evidence type="ECO:0000313" key="2">
    <source>
        <dbReference type="Proteomes" id="UP001341840"/>
    </source>
</evidence>
<accession>A0ABU6ZQN5</accession>
<dbReference type="EMBL" id="JASCZI010273140">
    <property type="protein sequence ID" value="MED6224300.1"/>
    <property type="molecule type" value="Genomic_DNA"/>
</dbReference>
<keyword evidence="2" id="KW-1185">Reference proteome</keyword>
<evidence type="ECO:0000313" key="1">
    <source>
        <dbReference type="EMBL" id="MED6224300.1"/>
    </source>
</evidence>
<organism evidence="1 2">
    <name type="scientific">Stylosanthes scabra</name>
    <dbReference type="NCBI Taxonomy" id="79078"/>
    <lineage>
        <taxon>Eukaryota</taxon>
        <taxon>Viridiplantae</taxon>
        <taxon>Streptophyta</taxon>
        <taxon>Embryophyta</taxon>
        <taxon>Tracheophyta</taxon>
        <taxon>Spermatophyta</taxon>
        <taxon>Magnoliopsida</taxon>
        <taxon>eudicotyledons</taxon>
        <taxon>Gunneridae</taxon>
        <taxon>Pentapetalae</taxon>
        <taxon>rosids</taxon>
        <taxon>fabids</taxon>
        <taxon>Fabales</taxon>
        <taxon>Fabaceae</taxon>
        <taxon>Papilionoideae</taxon>
        <taxon>50 kb inversion clade</taxon>
        <taxon>dalbergioids sensu lato</taxon>
        <taxon>Dalbergieae</taxon>
        <taxon>Pterocarpus clade</taxon>
        <taxon>Stylosanthes</taxon>
    </lineage>
</organism>
<reference evidence="1 2" key="1">
    <citation type="journal article" date="2023" name="Plants (Basel)">
        <title>Bridging the Gap: Combining Genomics and Transcriptomics Approaches to Understand Stylosanthes scabra, an Orphan Legume from the Brazilian Caatinga.</title>
        <authorList>
            <person name="Ferreira-Neto J.R.C."/>
            <person name="da Silva M.D."/>
            <person name="Binneck E."/>
            <person name="de Melo N.F."/>
            <person name="da Silva R.H."/>
            <person name="de Melo A.L.T.M."/>
            <person name="Pandolfi V."/>
            <person name="Bustamante F.O."/>
            <person name="Brasileiro-Vidal A.C."/>
            <person name="Benko-Iseppon A.M."/>
        </authorList>
    </citation>
    <scope>NUCLEOTIDE SEQUENCE [LARGE SCALE GENOMIC DNA]</scope>
    <source>
        <tissue evidence="1">Leaves</tissue>
    </source>
</reference>
<protein>
    <submittedName>
        <fullName evidence="1">Uncharacterized protein</fullName>
    </submittedName>
</protein>
<sequence>MPGPSAGHELMRRLASHAQRLLRDRPKYGSLLSNAVVPDQSSSQLPSTKRVLVEYPRKLHRQEGRMIFSAKGNSSSISISRQARRHPALAILITSQSYIKRGDTQSLHLLVLNSLFLTLRFLLELLVG</sequence>
<name>A0ABU6ZQN5_9FABA</name>
<proteinExistence type="predicted"/>